<dbReference type="EMBL" id="WHNZ01000004">
    <property type="protein sequence ID" value="NOU98469.1"/>
    <property type="molecule type" value="Genomic_DNA"/>
</dbReference>
<proteinExistence type="predicted"/>
<dbReference type="Pfam" id="PF13022">
    <property type="entry name" value="HTH_Tnp_1_2"/>
    <property type="match status" value="1"/>
</dbReference>
<gene>
    <name evidence="2" type="ORF">GC097_00310</name>
</gene>
<dbReference type="InterPro" id="IPR009057">
    <property type="entry name" value="Homeodomain-like_sf"/>
</dbReference>
<name>A0ABX1ZII9_9BACL</name>
<dbReference type="InterPro" id="IPR024978">
    <property type="entry name" value="Homeodomain_phBC6A51-type"/>
</dbReference>
<dbReference type="SUPFAM" id="SSF46689">
    <property type="entry name" value="Homeodomain-like"/>
    <property type="match status" value="1"/>
</dbReference>
<comment type="caution">
    <text evidence="2">The sequence shown here is derived from an EMBL/GenBank/DDBJ whole genome shotgun (WGS) entry which is preliminary data.</text>
</comment>
<dbReference type="Proteomes" id="UP000618579">
    <property type="component" value="Unassembled WGS sequence"/>
</dbReference>
<accession>A0ABX1ZII9</accession>
<evidence type="ECO:0000259" key="1">
    <source>
        <dbReference type="Pfam" id="PF13022"/>
    </source>
</evidence>
<evidence type="ECO:0000313" key="2">
    <source>
        <dbReference type="EMBL" id="NOU98469.1"/>
    </source>
</evidence>
<feature type="domain" description="Homeodomain phBC6A51-type" evidence="1">
    <location>
        <begin position="6"/>
        <end position="125"/>
    </location>
</feature>
<keyword evidence="3" id="KW-1185">Reference proteome</keyword>
<protein>
    <recommendedName>
        <fullName evidence="1">Homeodomain phBC6A51-type domain-containing protein</fullName>
    </recommendedName>
</protein>
<organism evidence="2 3">
    <name type="scientific">Paenibacillus planticolens</name>
    <dbReference type="NCBI Taxonomy" id="2654976"/>
    <lineage>
        <taxon>Bacteria</taxon>
        <taxon>Bacillati</taxon>
        <taxon>Bacillota</taxon>
        <taxon>Bacilli</taxon>
        <taxon>Bacillales</taxon>
        <taxon>Paenibacillaceae</taxon>
        <taxon>Paenibacillus</taxon>
    </lineage>
</organism>
<evidence type="ECO:0000313" key="3">
    <source>
        <dbReference type="Proteomes" id="UP000618579"/>
    </source>
</evidence>
<dbReference type="Gene3D" id="1.10.10.60">
    <property type="entry name" value="Homeodomain-like"/>
    <property type="match status" value="1"/>
</dbReference>
<reference evidence="2 3" key="1">
    <citation type="submission" date="2019-10" db="EMBL/GenBank/DDBJ databases">
        <title>Description of Paenibacillus pedi sp. nov.</title>
        <authorList>
            <person name="Carlier A."/>
            <person name="Qi S."/>
        </authorList>
    </citation>
    <scope>NUCLEOTIDE SEQUENCE [LARGE SCALE GENOMIC DNA]</scope>
    <source>
        <strain evidence="2 3">LMG 31457</strain>
    </source>
</reference>
<sequence length="152" mass="17413">MMRDSKKLEARLTREQITAAQLMAVNQFLPKNPQEGEQGRYTYDEIAEKSGITVRQLYNWRHYDENFVKYVGHLASNAFLSHLPDIMEKHLDMTLKGQGSMKGIELFYKFGGLLVDKTEVKTEDVNAGQSIDERLALLQKRANATEETEGDE</sequence>